<sequence>MIAPGYAPATSRWPRIIGGLVVLALVAAAGLLGYAKWRDRGGDEVLTTSGGQLNTPVPDGKLVFTVTAVRCRVASVGDGSVDLEPEGSFCLVDVVARNASPSALPFDSAAQKAYDGKGSAHENDMQAAVVVNPDRNFIYPIAAGNEARGTLVFDVPKGETLAAVELHESFDSTGARIALR</sequence>
<evidence type="ECO:0000256" key="2">
    <source>
        <dbReference type="SAM" id="Phobius"/>
    </source>
</evidence>
<gene>
    <name evidence="4" type="ORF">Ade02nite_27920</name>
</gene>
<organism evidence="4 5">
    <name type="scientific">Paractinoplanes deccanensis</name>
    <dbReference type="NCBI Taxonomy" id="113561"/>
    <lineage>
        <taxon>Bacteria</taxon>
        <taxon>Bacillati</taxon>
        <taxon>Actinomycetota</taxon>
        <taxon>Actinomycetes</taxon>
        <taxon>Micromonosporales</taxon>
        <taxon>Micromonosporaceae</taxon>
        <taxon>Paractinoplanes</taxon>
    </lineage>
</organism>
<protein>
    <recommendedName>
        <fullName evidence="3">DUF4352 domain-containing protein</fullName>
    </recommendedName>
</protein>
<reference evidence="4 5" key="1">
    <citation type="submission" date="2021-01" db="EMBL/GenBank/DDBJ databases">
        <title>Whole genome shotgun sequence of Actinoplanes deccanensis NBRC 13994.</title>
        <authorList>
            <person name="Komaki H."/>
            <person name="Tamura T."/>
        </authorList>
    </citation>
    <scope>NUCLEOTIDE SEQUENCE [LARGE SCALE GENOMIC DNA]</scope>
    <source>
        <strain evidence="4 5">NBRC 13994</strain>
    </source>
</reference>
<dbReference type="Proteomes" id="UP000609879">
    <property type="component" value="Unassembled WGS sequence"/>
</dbReference>
<proteinExistence type="predicted"/>
<evidence type="ECO:0000313" key="4">
    <source>
        <dbReference type="EMBL" id="GID74151.1"/>
    </source>
</evidence>
<keyword evidence="2" id="KW-1133">Transmembrane helix</keyword>
<dbReference type="InterPro" id="IPR029051">
    <property type="entry name" value="DUF4352"/>
</dbReference>
<comment type="caution">
    <text evidence="4">The sequence shown here is derived from an EMBL/GenBank/DDBJ whole genome shotgun (WGS) entry which is preliminary data.</text>
</comment>
<evidence type="ECO:0000256" key="1">
    <source>
        <dbReference type="ARBA" id="ARBA00022729"/>
    </source>
</evidence>
<dbReference type="Pfam" id="PF11611">
    <property type="entry name" value="DUF4352"/>
    <property type="match status" value="1"/>
</dbReference>
<keyword evidence="5" id="KW-1185">Reference proteome</keyword>
<keyword evidence="2" id="KW-0472">Membrane</keyword>
<dbReference type="Gene3D" id="2.60.40.1240">
    <property type="match status" value="1"/>
</dbReference>
<accession>A0ABQ3Y2D1</accession>
<dbReference type="InterPro" id="IPR029050">
    <property type="entry name" value="Immunoprotect_excell_Ig-like"/>
</dbReference>
<evidence type="ECO:0000259" key="3">
    <source>
        <dbReference type="Pfam" id="PF11611"/>
    </source>
</evidence>
<evidence type="ECO:0000313" key="5">
    <source>
        <dbReference type="Proteomes" id="UP000609879"/>
    </source>
</evidence>
<dbReference type="EMBL" id="BOMI01000050">
    <property type="protein sequence ID" value="GID74151.1"/>
    <property type="molecule type" value="Genomic_DNA"/>
</dbReference>
<keyword evidence="2" id="KW-0812">Transmembrane</keyword>
<name>A0ABQ3Y2D1_9ACTN</name>
<feature type="domain" description="DUF4352" evidence="3">
    <location>
        <begin position="52"/>
        <end position="173"/>
    </location>
</feature>
<keyword evidence="1" id="KW-0732">Signal</keyword>
<feature type="transmembrane region" description="Helical" evidence="2">
    <location>
        <begin position="16"/>
        <end position="35"/>
    </location>
</feature>
<dbReference type="RefSeq" id="WP_203762068.1">
    <property type="nucleotide sequence ID" value="NZ_BAAABO010000032.1"/>
</dbReference>